<dbReference type="FunFam" id="2.60.40.1220:FF:000001">
    <property type="entry name" value="CopC domain-containing protein YobA"/>
    <property type="match status" value="1"/>
</dbReference>
<feature type="transmembrane region" description="Helical" evidence="13">
    <location>
        <begin position="281"/>
        <end position="297"/>
    </location>
</feature>
<feature type="transmembrane region" description="Helical" evidence="13">
    <location>
        <begin position="317"/>
        <end position="336"/>
    </location>
</feature>
<evidence type="ECO:0000313" key="16">
    <source>
        <dbReference type="EMBL" id="BFP44039.1"/>
    </source>
</evidence>
<dbReference type="InterPro" id="IPR008620">
    <property type="entry name" value="FixH"/>
</dbReference>
<evidence type="ECO:0000256" key="3">
    <source>
        <dbReference type="ARBA" id="ARBA00010509"/>
    </source>
</evidence>
<name>A0AB33JRW3_9ACTN</name>
<keyword evidence="11 13" id="KW-0472">Membrane</keyword>
<keyword evidence="5 13" id="KW-0812">Transmembrane</keyword>
<keyword evidence="10" id="KW-0186">Copper</keyword>
<feature type="domain" description="Copper resistance protein D" evidence="15">
    <location>
        <begin position="345"/>
        <end position="442"/>
    </location>
</feature>
<evidence type="ECO:0000256" key="6">
    <source>
        <dbReference type="ARBA" id="ARBA00022723"/>
    </source>
</evidence>
<feature type="transmembrane region" description="Helical" evidence="13">
    <location>
        <begin position="240"/>
        <end position="260"/>
    </location>
</feature>
<feature type="transmembrane region" description="Helical" evidence="13">
    <location>
        <begin position="163"/>
        <end position="183"/>
    </location>
</feature>
<evidence type="ECO:0000259" key="15">
    <source>
        <dbReference type="Pfam" id="PF05425"/>
    </source>
</evidence>
<evidence type="ECO:0000256" key="9">
    <source>
        <dbReference type="ARBA" id="ARBA00022989"/>
    </source>
</evidence>
<dbReference type="PANTHER" id="PTHR34820">
    <property type="entry name" value="INNER MEMBRANE PROTEIN YEBZ"/>
    <property type="match status" value="1"/>
</dbReference>
<dbReference type="AlphaFoldDB" id="A0AB33JRW3"/>
<evidence type="ECO:0000259" key="14">
    <source>
        <dbReference type="Pfam" id="PF04234"/>
    </source>
</evidence>
<dbReference type="GO" id="GO:0005507">
    <property type="term" value="F:copper ion binding"/>
    <property type="evidence" value="ECO:0007669"/>
    <property type="project" value="InterPro"/>
</dbReference>
<dbReference type="Gene3D" id="2.60.40.1220">
    <property type="match status" value="1"/>
</dbReference>
<reference evidence="16" key="1">
    <citation type="submission" date="2024-07" db="EMBL/GenBank/DDBJ databases">
        <title>Complete genome sequences of cellulolytic bacteria, Kitasatospora sp. CMC57 and Streptomyces sp. CMC78, isolated from Japanese agricultural soil.</title>
        <authorList>
            <person name="Hashimoto T."/>
            <person name="Ito M."/>
            <person name="Iwamoto M."/>
            <person name="Fukahori D."/>
            <person name="Shoda T."/>
            <person name="Sakoda M."/>
            <person name="Morohoshi T."/>
            <person name="Mitsuboshi M."/>
            <person name="Nishizawa T."/>
        </authorList>
    </citation>
    <scope>NUCLEOTIDE SEQUENCE</scope>
    <source>
        <strain evidence="16">CMC57</strain>
    </source>
</reference>
<evidence type="ECO:0000256" key="8">
    <source>
        <dbReference type="ARBA" id="ARBA00022764"/>
    </source>
</evidence>
<feature type="transmembrane region" description="Helical" evidence="13">
    <location>
        <begin position="424"/>
        <end position="442"/>
    </location>
</feature>
<organism evidence="16">
    <name type="scientific">Kitasatospora sp. CMC57</name>
    <dbReference type="NCBI Taxonomy" id="3231513"/>
    <lineage>
        <taxon>Bacteria</taxon>
        <taxon>Bacillati</taxon>
        <taxon>Actinomycetota</taxon>
        <taxon>Actinomycetes</taxon>
        <taxon>Kitasatosporales</taxon>
        <taxon>Streptomycetaceae</taxon>
        <taxon>Kitasatospora</taxon>
    </lineage>
</organism>
<evidence type="ECO:0000256" key="12">
    <source>
        <dbReference type="ARBA" id="ARBA00070395"/>
    </source>
</evidence>
<feature type="transmembrane region" description="Helical" evidence="13">
    <location>
        <begin position="348"/>
        <end position="365"/>
    </location>
</feature>
<evidence type="ECO:0000256" key="4">
    <source>
        <dbReference type="ARBA" id="ARBA00022475"/>
    </source>
</evidence>
<evidence type="ECO:0000256" key="11">
    <source>
        <dbReference type="ARBA" id="ARBA00023136"/>
    </source>
</evidence>
<dbReference type="PANTHER" id="PTHR34820:SF4">
    <property type="entry name" value="INNER MEMBRANE PROTEIN YEBZ"/>
    <property type="match status" value="1"/>
</dbReference>
<gene>
    <name evidence="16" type="ORF">KCMC57_04070</name>
</gene>
<dbReference type="Pfam" id="PF05751">
    <property type="entry name" value="FixH"/>
    <property type="match status" value="1"/>
</dbReference>
<dbReference type="Pfam" id="PF04234">
    <property type="entry name" value="CopC"/>
    <property type="match status" value="1"/>
</dbReference>
<dbReference type="GO" id="GO:0006825">
    <property type="term" value="P:copper ion transport"/>
    <property type="evidence" value="ECO:0007669"/>
    <property type="project" value="InterPro"/>
</dbReference>
<evidence type="ECO:0000256" key="7">
    <source>
        <dbReference type="ARBA" id="ARBA00022729"/>
    </source>
</evidence>
<keyword evidence="8" id="KW-0574">Periplasm</keyword>
<feature type="transmembrane region" description="Helical" evidence="13">
    <location>
        <begin position="385"/>
        <end position="403"/>
    </location>
</feature>
<keyword evidence="4" id="KW-1003">Cell membrane</keyword>
<dbReference type="InterPro" id="IPR014756">
    <property type="entry name" value="Ig_E-set"/>
</dbReference>
<dbReference type="EMBL" id="AP035881">
    <property type="protein sequence ID" value="BFP44039.1"/>
    <property type="molecule type" value="Genomic_DNA"/>
</dbReference>
<sequence length="583" mass="59941">MTERFLRIRRRLIGVLIALFAGALMLLGGAGTAAAHAALVSTDPVQNSVLPSAPTAVTLTFGEGVTLTADSVRVLDPAGKQVDAGDTGRADGKGDTARVTLHPGLGNGTYTVAWRAVSDDSHPVSGAFTFSIGAPSATVVPADSAQGVKADSLISFMYDTGRVAAYAAFALLAGAVAFVLVCWPAGAAVKQVQQLLVTGWLGLLVATIVLLLLRGPYERGNKISQAADPALAHVSLDGRIYTALAVRLLLLALSGVYLAMLVGQSGQPGEEPAPRSARSRLGVAGVLLAVGLTATWVGTDHAAVGMQVWLSLPTATLHLLAMAAWLGGLVALLVSLRQGIGPTGVQRFSRVAFGSVTVLVLTGVYQSWRGVGSWSALTGTEYGRLLLVKIGCVAVMLAAAWFSRRWIARLRTDPAADRSGLRRSVLVEAAVAVAVLVVTTMLTSAPPGRVAQEVAALPPGPAAPVASGRTAQLVLPYDTGGRTANAKGTATVGVTPVAVGNNTVRLDLRDPAGQPVQAAEVQLTFTLPAKDIGPLTVALQPEGTGRWSGTAQLPLAGDWVASLTVRTSEIDQATSVQQLTIGS</sequence>
<dbReference type="RefSeq" id="WP_407986641.1">
    <property type="nucleotide sequence ID" value="NZ_AP035881.2"/>
</dbReference>
<dbReference type="GO" id="GO:0046688">
    <property type="term" value="P:response to copper ion"/>
    <property type="evidence" value="ECO:0007669"/>
    <property type="project" value="InterPro"/>
</dbReference>
<feature type="domain" description="CopC" evidence="14">
    <location>
        <begin position="36"/>
        <end position="132"/>
    </location>
</feature>
<dbReference type="InterPro" id="IPR007348">
    <property type="entry name" value="CopC_dom"/>
</dbReference>
<evidence type="ECO:0000256" key="13">
    <source>
        <dbReference type="SAM" id="Phobius"/>
    </source>
</evidence>
<keyword evidence="7" id="KW-0732">Signal</keyword>
<comment type="similarity">
    <text evidence="3">Belongs to the CopC family.</text>
</comment>
<dbReference type="Pfam" id="PF05425">
    <property type="entry name" value="CopD"/>
    <property type="match status" value="1"/>
</dbReference>
<evidence type="ECO:0000256" key="2">
    <source>
        <dbReference type="ARBA" id="ARBA00004651"/>
    </source>
</evidence>
<keyword evidence="6" id="KW-0479">Metal-binding</keyword>
<dbReference type="InterPro" id="IPR014755">
    <property type="entry name" value="Cu-Rt/internalin_Ig-like"/>
</dbReference>
<evidence type="ECO:0000256" key="5">
    <source>
        <dbReference type="ARBA" id="ARBA00022692"/>
    </source>
</evidence>
<evidence type="ECO:0000256" key="10">
    <source>
        <dbReference type="ARBA" id="ARBA00023008"/>
    </source>
</evidence>
<accession>A0AB33JRW3</accession>
<protein>
    <recommendedName>
        <fullName evidence="12">Protein YobA</fullName>
    </recommendedName>
</protein>
<dbReference type="SUPFAM" id="SSF81296">
    <property type="entry name" value="E set domains"/>
    <property type="match status" value="1"/>
</dbReference>
<dbReference type="GO" id="GO:0005886">
    <property type="term" value="C:plasma membrane"/>
    <property type="evidence" value="ECO:0007669"/>
    <property type="project" value="UniProtKB-SubCell"/>
</dbReference>
<dbReference type="GO" id="GO:0042597">
    <property type="term" value="C:periplasmic space"/>
    <property type="evidence" value="ECO:0007669"/>
    <property type="project" value="UniProtKB-SubCell"/>
</dbReference>
<feature type="transmembrane region" description="Helical" evidence="13">
    <location>
        <begin position="195"/>
        <end position="213"/>
    </location>
</feature>
<dbReference type="InterPro" id="IPR032694">
    <property type="entry name" value="CopC/D"/>
</dbReference>
<keyword evidence="9 13" id="KW-1133">Transmembrane helix</keyword>
<dbReference type="InterPro" id="IPR008457">
    <property type="entry name" value="Cu-R_CopD_dom"/>
</dbReference>
<evidence type="ECO:0000256" key="1">
    <source>
        <dbReference type="ARBA" id="ARBA00004418"/>
    </source>
</evidence>
<comment type="subcellular location">
    <subcellularLocation>
        <location evidence="2">Cell membrane</location>
        <topology evidence="2">Multi-pass membrane protein</topology>
    </subcellularLocation>
    <subcellularLocation>
        <location evidence="1">Periplasm</location>
    </subcellularLocation>
</comment>
<proteinExistence type="inferred from homology"/>